<organism evidence="13 14">
    <name type="scientific">Candidatus Jidaibacter acanthamoebae</name>
    <dbReference type="NCBI Taxonomy" id="86105"/>
    <lineage>
        <taxon>Bacteria</taxon>
        <taxon>Pseudomonadati</taxon>
        <taxon>Pseudomonadota</taxon>
        <taxon>Alphaproteobacteria</taxon>
        <taxon>Rickettsiales</taxon>
        <taxon>Candidatus Midichloriaceae</taxon>
        <taxon>Candidatus Jidaibacter</taxon>
    </lineage>
</organism>
<feature type="binding site" evidence="11">
    <location>
        <begin position="264"/>
        <end position="265"/>
    </location>
    <ligand>
        <name>L-histidine</name>
        <dbReference type="ChEBI" id="CHEBI:57595"/>
    </ligand>
</feature>
<dbReference type="EMBL" id="JSWE01000124">
    <property type="protein sequence ID" value="KIE05120.1"/>
    <property type="molecule type" value="Genomic_DNA"/>
</dbReference>
<dbReference type="Proteomes" id="UP000031258">
    <property type="component" value="Unassembled WGS sequence"/>
</dbReference>
<evidence type="ECO:0000256" key="7">
    <source>
        <dbReference type="ARBA" id="ARBA00022917"/>
    </source>
</evidence>
<keyword evidence="14" id="KW-1185">Reference proteome</keyword>
<dbReference type="Gene3D" id="3.30.930.10">
    <property type="entry name" value="Bira Bifunctional Protein, Domain 2"/>
    <property type="match status" value="1"/>
</dbReference>
<keyword evidence="8 10" id="KW-0030">Aminoacyl-tRNA synthetase</keyword>
<evidence type="ECO:0000256" key="2">
    <source>
        <dbReference type="ARBA" id="ARBA00011738"/>
    </source>
</evidence>
<dbReference type="PATRIC" id="fig|86105.3.peg.1290"/>
<dbReference type="Gene3D" id="3.40.50.800">
    <property type="entry name" value="Anticodon-binding domain"/>
    <property type="match status" value="1"/>
</dbReference>
<dbReference type="GO" id="GO:0005524">
    <property type="term" value="F:ATP binding"/>
    <property type="evidence" value="ECO:0007669"/>
    <property type="project" value="UniProtKB-UniRule"/>
</dbReference>
<dbReference type="PANTHER" id="PTHR43707:SF1">
    <property type="entry name" value="HISTIDINE--TRNA LIGASE, MITOCHONDRIAL-RELATED"/>
    <property type="match status" value="1"/>
</dbReference>
<dbReference type="InterPro" id="IPR006195">
    <property type="entry name" value="aa-tRNA-synth_II"/>
</dbReference>
<evidence type="ECO:0000256" key="1">
    <source>
        <dbReference type="ARBA" id="ARBA00008226"/>
    </source>
</evidence>
<keyword evidence="5 10" id="KW-0547">Nucleotide-binding</keyword>
<dbReference type="GO" id="GO:0005737">
    <property type="term" value="C:cytoplasm"/>
    <property type="evidence" value="ECO:0007669"/>
    <property type="project" value="UniProtKB-SubCell"/>
</dbReference>
<keyword evidence="4 10" id="KW-0436">Ligase</keyword>
<dbReference type="AlphaFoldDB" id="A0A0C1QYQ6"/>
<gene>
    <name evidence="13" type="primary">hisS_2</name>
    <name evidence="10" type="synonym">hisS</name>
    <name evidence="13" type="ORF">NF27_EY02160</name>
</gene>
<dbReference type="HAMAP" id="MF_00127">
    <property type="entry name" value="His_tRNA_synth"/>
    <property type="match status" value="1"/>
</dbReference>
<dbReference type="GO" id="GO:0006427">
    <property type="term" value="P:histidyl-tRNA aminoacylation"/>
    <property type="evidence" value="ECO:0007669"/>
    <property type="project" value="UniProtKB-UniRule"/>
</dbReference>
<evidence type="ECO:0000259" key="12">
    <source>
        <dbReference type="PROSITE" id="PS50862"/>
    </source>
</evidence>
<comment type="subcellular location">
    <subcellularLocation>
        <location evidence="10">Cytoplasm</location>
    </subcellularLocation>
</comment>
<protein>
    <recommendedName>
        <fullName evidence="10">Histidine--tRNA ligase</fullName>
        <ecNumber evidence="10">6.1.1.21</ecNumber>
    </recommendedName>
    <alternativeName>
        <fullName evidence="10">Histidyl-tRNA synthetase</fullName>
        <shortName evidence="10">HisRS</shortName>
    </alternativeName>
</protein>
<feature type="binding site" evidence="11">
    <location>
        <begin position="84"/>
        <end position="86"/>
    </location>
    <ligand>
        <name>L-histidine</name>
        <dbReference type="ChEBI" id="CHEBI:57595"/>
    </ligand>
</feature>
<dbReference type="STRING" id="86105.NF27_EY02160"/>
<comment type="caution">
    <text evidence="13">The sequence shown here is derived from an EMBL/GenBank/DDBJ whole genome shotgun (WGS) entry which is preliminary data.</text>
</comment>
<evidence type="ECO:0000313" key="14">
    <source>
        <dbReference type="Proteomes" id="UP000031258"/>
    </source>
</evidence>
<dbReference type="CDD" id="cd00773">
    <property type="entry name" value="HisRS-like_core"/>
    <property type="match status" value="1"/>
</dbReference>
<dbReference type="Pfam" id="PF13393">
    <property type="entry name" value="tRNA-synt_His"/>
    <property type="match status" value="1"/>
</dbReference>
<dbReference type="PIRSF" id="PIRSF001549">
    <property type="entry name" value="His-tRNA_synth"/>
    <property type="match status" value="1"/>
</dbReference>
<keyword evidence="6 10" id="KW-0067">ATP-binding</keyword>
<dbReference type="InterPro" id="IPR004516">
    <property type="entry name" value="HisRS/HisZ"/>
</dbReference>
<evidence type="ECO:0000256" key="5">
    <source>
        <dbReference type="ARBA" id="ARBA00022741"/>
    </source>
</evidence>
<evidence type="ECO:0000313" key="13">
    <source>
        <dbReference type="EMBL" id="KIE05120.1"/>
    </source>
</evidence>
<dbReference type="PROSITE" id="PS50862">
    <property type="entry name" value="AA_TRNA_LIGASE_II"/>
    <property type="match status" value="1"/>
</dbReference>
<dbReference type="Pfam" id="PF03129">
    <property type="entry name" value="HGTP_anticodon"/>
    <property type="match status" value="1"/>
</dbReference>
<evidence type="ECO:0000256" key="10">
    <source>
        <dbReference type="HAMAP-Rule" id="MF_00127"/>
    </source>
</evidence>
<dbReference type="SUPFAM" id="SSF52954">
    <property type="entry name" value="Class II aaRS ABD-related"/>
    <property type="match status" value="1"/>
</dbReference>
<feature type="domain" description="Aminoacyl-transfer RNA synthetases class-II family profile" evidence="12">
    <location>
        <begin position="10"/>
        <end position="325"/>
    </location>
</feature>
<evidence type="ECO:0000256" key="6">
    <source>
        <dbReference type="ARBA" id="ARBA00022840"/>
    </source>
</evidence>
<feature type="binding site" evidence="11">
    <location>
        <position position="128"/>
    </location>
    <ligand>
        <name>L-histidine</name>
        <dbReference type="ChEBI" id="CHEBI:57595"/>
    </ligand>
</feature>
<dbReference type="GO" id="GO:0004821">
    <property type="term" value="F:histidine-tRNA ligase activity"/>
    <property type="evidence" value="ECO:0007669"/>
    <property type="project" value="UniProtKB-UniRule"/>
</dbReference>
<dbReference type="PANTHER" id="PTHR43707">
    <property type="entry name" value="HISTIDYL-TRNA SYNTHETASE"/>
    <property type="match status" value="1"/>
</dbReference>
<dbReference type="InterPro" id="IPR045864">
    <property type="entry name" value="aa-tRNA-synth_II/BPL/LPL"/>
</dbReference>
<evidence type="ECO:0000256" key="9">
    <source>
        <dbReference type="ARBA" id="ARBA00047639"/>
    </source>
</evidence>
<keyword evidence="7 10" id="KW-0648">Protein biosynthesis</keyword>
<keyword evidence="3 10" id="KW-0963">Cytoplasm</keyword>
<name>A0A0C1QYQ6_9RICK</name>
<comment type="catalytic activity">
    <reaction evidence="9 10">
        <text>tRNA(His) + L-histidine + ATP = L-histidyl-tRNA(His) + AMP + diphosphate + H(+)</text>
        <dbReference type="Rhea" id="RHEA:17313"/>
        <dbReference type="Rhea" id="RHEA-COMP:9665"/>
        <dbReference type="Rhea" id="RHEA-COMP:9689"/>
        <dbReference type="ChEBI" id="CHEBI:15378"/>
        <dbReference type="ChEBI" id="CHEBI:30616"/>
        <dbReference type="ChEBI" id="CHEBI:33019"/>
        <dbReference type="ChEBI" id="CHEBI:57595"/>
        <dbReference type="ChEBI" id="CHEBI:78442"/>
        <dbReference type="ChEBI" id="CHEBI:78527"/>
        <dbReference type="ChEBI" id="CHEBI:456215"/>
        <dbReference type="EC" id="6.1.1.21"/>
    </reaction>
</comment>
<dbReference type="InterPro" id="IPR004154">
    <property type="entry name" value="Anticodon-bd"/>
</dbReference>
<dbReference type="NCBIfam" id="TIGR00442">
    <property type="entry name" value="hisS"/>
    <property type="match status" value="1"/>
</dbReference>
<evidence type="ECO:0000256" key="4">
    <source>
        <dbReference type="ARBA" id="ARBA00022598"/>
    </source>
</evidence>
<dbReference type="InterPro" id="IPR015807">
    <property type="entry name" value="His-tRNA-ligase"/>
</dbReference>
<feature type="binding site" evidence="11">
    <location>
        <position position="114"/>
    </location>
    <ligand>
        <name>L-histidine</name>
        <dbReference type="ChEBI" id="CHEBI:57595"/>
    </ligand>
</feature>
<evidence type="ECO:0000256" key="3">
    <source>
        <dbReference type="ARBA" id="ARBA00022490"/>
    </source>
</evidence>
<dbReference type="InterPro" id="IPR041715">
    <property type="entry name" value="HisRS-like_core"/>
</dbReference>
<accession>A0A0C1QYQ6</accession>
<evidence type="ECO:0000256" key="11">
    <source>
        <dbReference type="PIRSR" id="PIRSR001549-1"/>
    </source>
</evidence>
<comment type="subunit">
    <text evidence="2 10">Homodimer.</text>
</comment>
<sequence length="418" mass="47419">MYMTLLQPIRGTHDIMGADVKLHNHITETAYKIAQNYGYEEIQTPIFERSEVFHRTLGDTSDIVSKETYTFIDRDKTGITLRPEFTAGIARSVISNGLTQNLPQKLFSSGALFRHERPQKCRYRQFHQINFEYIGAKTAYSDIETIALANEVLSKLGFNEEITLEINTLGDLASRAEYKKALVAYFSKYKDRLSFDSLQRLEKNPLRILDTKDEEDKKIVADAPLLLDYLNDESKEYYYKLLDGIKKLGINYKENPKIVRGMDYYTHTVFEFTTTELGSQGTVLAGGRYDGLVEIMGGPSIPAIGFAAGIERLAELIKLKGFNSPIDKNFYFIAIGEVAEQNAYVLLNNLRKAGFRIFAEYSGNISKRFKKANSLNAVATLIFGDEECIKNVIKVKNMISGVEETIPLDKLNQYLGKF</sequence>
<evidence type="ECO:0000256" key="8">
    <source>
        <dbReference type="ARBA" id="ARBA00023146"/>
    </source>
</evidence>
<dbReference type="SUPFAM" id="SSF55681">
    <property type="entry name" value="Class II aaRS and biotin synthetases"/>
    <property type="match status" value="1"/>
</dbReference>
<dbReference type="EC" id="6.1.1.21" evidence="10"/>
<proteinExistence type="inferred from homology"/>
<reference evidence="13 14" key="1">
    <citation type="submission" date="2014-11" db="EMBL/GenBank/DDBJ databases">
        <title>A Rickettsiales Symbiont of Amoebae With Ancient Features.</title>
        <authorList>
            <person name="Schulz F."/>
            <person name="Martijn J."/>
            <person name="Wascher F."/>
            <person name="Kostanjsek R."/>
            <person name="Ettema T.J."/>
            <person name="Horn M."/>
        </authorList>
    </citation>
    <scope>NUCLEOTIDE SEQUENCE [LARGE SCALE GENOMIC DNA]</scope>
    <source>
        <strain evidence="13 14">UWC36</strain>
    </source>
</reference>
<dbReference type="InterPro" id="IPR036621">
    <property type="entry name" value="Anticodon-bd_dom_sf"/>
</dbReference>
<feature type="binding site" evidence="11">
    <location>
        <position position="132"/>
    </location>
    <ligand>
        <name>L-histidine</name>
        <dbReference type="ChEBI" id="CHEBI:57595"/>
    </ligand>
</feature>
<comment type="similarity">
    <text evidence="1 10">Belongs to the class-II aminoacyl-tRNA synthetase family.</text>
</comment>
<feature type="binding site" evidence="11">
    <location>
        <position position="260"/>
    </location>
    <ligand>
        <name>L-histidine</name>
        <dbReference type="ChEBI" id="CHEBI:57595"/>
    </ligand>
</feature>